<name>A0A1C4BSN7_BACMY</name>
<organism evidence="1 2">
    <name type="scientific">Bacillus mycoides</name>
    <dbReference type="NCBI Taxonomy" id="1405"/>
    <lineage>
        <taxon>Bacteria</taxon>
        <taxon>Bacillati</taxon>
        <taxon>Bacillota</taxon>
        <taxon>Bacilli</taxon>
        <taxon>Bacillales</taxon>
        <taxon>Bacillaceae</taxon>
        <taxon>Bacillus</taxon>
        <taxon>Bacillus cereus group</taxon>
    </lineage>
</organism>
<reference evidence="2" key="1">
    <citation type="submission" date="2016-08" db="EMBL/GenBank/DDBJ databases">
        <authorList>
            <person name="Seilhamer J.J."/>
        </authorList>
    </citation>
    <scope>NUCLEOTIDE SEQUENCE [LARGE SCALE GENOMIC DNA]</scope>
    <source>
        <strain evidence="2">SDA_GO95</strain>
    </source>
</reference>
<gene>
    <name evidence="1" type="ORF">BWGO95_01384</name>
</gene>
<accession>A0A1C4BSN7</accession>
<sequence>MLLSVWLIHQLLAS</sequence>
<protein>
    <submittedName>
        <fullName evidence="1">Uncharacterized protein</fullName>
    </submittedName>
</protein>
<evidence type="ECO:0000313" key="2">
    <source>
        <dbReference type="Proteomes" id="UP000195696"/>
    </source>
</evidence>
<evidence type="ECO:0000313" key="1">
    <source>
        <dbReference type="EMBL" id="SCB67262.1"/>
    </source>
</evidence>
<dbReference type="EMBL" id="FMAK01000025">
    <property type="protein sequence ID" value="SCB67262.1"/>
    <property type="molecule type" value="Genomic_DNA"/>
</dbReference>
<dbReference type="Proteomes" id="UP000195696">
    <property type="component" value="Unassembled WGS sequence"/>
</dbReference>
<proteinExistence type="predicted"/>